<evidence type="ECO:0008006" key="6">
    <source>
        <dbReference type="Google" id="ProtNLM"/>
    </source>
</evidence>
<evidence type="ECO:0000313" key="5">
    <source>
        <dbReference type="Proteomes" id="UP000000639"/>
    </source>
</evidence>
<comment type="similarity">
    <text evidence="1">Belongs to the ice-binding protein family.</text>
</comment>
<dbReference type="KEGG" id="pin:Ping_2850"/>
<name>A1SYJ1_PSYIN</name>
<dbReference type="RefSeq" id="WP_011771110.1">
    <property type="nucleotide sequence ID" value="NC_008709.1"/>
</dbReference>
<evidence type="ECO:0000256" key="2">
    <source>
        <dbReference type="ARBA" id="ARBA00022729"/>
    </source>
</evidence>
<keyword evidence="5" id="KW-1185">Reference proteome</keyword>
<gene>
    <name evidence="4" type="ordered locus">Ping_2850</name>
</gene>
<keyword evidence="2 3" id="KW-0732">Signal</keyword>
<dbReference type="STRING" id="357804.Ping_2850"/>
<feature type="signal peptide" evidence="3">
    <location>
        <begin position="1"/>
        <end position="27"/>
    </location>
</feature>
<evidence type="ECO:0000313" key="4">
    <source>
        <dbReference type="EMBL" id="ABM04556.1"/>
    </source>
</evidence>
<feature type="chain" id="PRO_5002637131" description="DUF3494 domain-containing protein" evidence="3">
    <location>
        <begin position="28"/>
        <end position="258"/>
    </location>
</feature>
<dbReference type="Pfam" id="PF11999">
    <property type="entry name" value="Ice_binding"/>
    <property type="match status" value="1"/>
</dbReference>
<sequence length="258" mass="26239">MNTLKNYSKKISQSLLISGLLVGNAVAGYPESPVQLNSADNFAVLSKSGITNVSDSIVTGDVGASPITGAATLLTCSEVVGDIYATDANGPAPCSINAPGTLGSAIGDMGIAYNDAAGRVSPDETELGAGEIGGLTLTPGLYKWSTDVGITSDVTLKGNATDVWILQIAGTLSQAAYKNVTLAGGALAENVFWQVADSVTIGTGAHFEGIILGQKLIAVNTGATVKGRLFAQTAVTLQKNKITEAPVSHEPSVNNESE</sequence>
<dbReference type="OrthoDB" id="2082707at2"/>
<dbReference type="eggNOG" id="COG3420">
    <property type="taxonomic scope" value="Bacteria"/>
</dbReference>
<dbReference type="EMBL" id="CP000510">
    <property type="protein sequence ID" value="ABM04556.1"/>
    <property type="molecule type" value="Genomic_DNA"/>
</dbReference>
<dbReference type="InterPro" id="IPR021884">
    <property type="entry name" value="Ice-bd_prot"/>
</dbReference>
<organism evidence="4 5">
    <name type="scientific">Psychromonas ingrahamii (strain DSM 17664 / CCUG 51855 / 37)</name>
    <dbReference type="NCBI Taxonomy" id="357804"/>
    <lineage>
        <taxon>Bacteria</taxon>
        <taxon>Pseudomonadati</taxon>
        <taxon>Pseudomonadota</taxon>
        <taxon>Gammaproteobacteria</taxon>
        <taxon>Alteromonadales</taxon>
        <taxon>Psychromonadaceae</taxon>
        <taxon>Psychromonas</taxon>
    </lineage>
</organism>
<proteinExistence type="inferred from homology"/>
<dbReference type="HOGENOM" id="CLU_050049_0_0_6"/>
<dbReference type="AlphaFoldDB" id="A1SYJ1"/>
<evidence type="ECO:0000256" key="3">
    <source>
        <dbReference type="SAM" id="SignalP"/>
    </source>
</evidence>
<dbReference type="Proteomes" id="UP000000639">
    <property type="component" value="Chromosome"/>
</dbReference>
<accession>A1SYJ1</accession>
<evidence type="ECO:0000256" key="1">
    <source>
        <dbReference type="ARBA" id="ARBA00005445"/>
    </source>
</evidence>
<reference evidence="4 5" key="1">
    <citation type="submission" date="2007-01" db="EMBL/GenBank/DDBJ databases">
        <title>Complete sequence of Psychromonas ingrahamii 37.</title>
        <authorList>
            <consortium name="US DOE Joint Genome Institute"/>
            <person name="Copeland A."/>
            <person name="Lucas S."/>
            <person name="Lapidus A."/>
            <person name="Barry K."/>
            <person name="Detter J.C."/>
            <person name="Glavina del Rio T."/>
            <person name="Hammon N."/>
            <person name="Israni S."/>
            <person name="Dalin E."/>
            <person name="Tice H."/>
            <person name="Pitluck S."/>
            <person name="Thompson L.S."/>
            <person name="Brettin T."/>
            <person name="Bruce D."/>
            <person name="Han C."/>
            <person name="Tapia R."/>
            <person name="Schmutz J."/>
            <person name="Larimer F."/>
            <person name="Land M."/>
            <person name="Hauser L."/>
            <person name="Kyrpides N."/>
            <person name="Ivanova N."/>
            <person name="Staley J."/>
            <person name="Richardson P."/>
        </authorList>
    </citation>
    <scope>NUCLEOTIDE SEQUENCE [LARGE SCALE GENOMIC DNA]</scope>
    <source>
        <strain evidence="4 5">37</strain>
    </source>
</reference>
<protein>
    <recommendedName>
        <fullName evidence="6">DUF3494 domain-containing protein</fullName>
    </recommendedName>
</protein>